<comment type="similarity">
    <text evidence="1">Belongs to the pseudouridine synthase RluA family.</text>
</comment>
<dbReference type="Proteomes" id="UP000693970">
    <property type="component" value="Unassembled WGS sequence"/>
</dbReference>
<dbReference type="GO" id="GO:0000455">
    <property type="term" value="P:enzyme-directed rRNA pseudouridine synthesis"/>
    <property type="evidence" value="ECO:0007669"/>
    <property type="project" value="TreeGrafter"/>
</dbReference>
<dbReference type="AlphaFoldDB" id="A0A9K3L371"/>
<evidence type="ECO:0000256" key="1">
    <source>
        <dbReference type="ARBA" id="ARBA00010876"/>
    </source>
</evidence>
<dbReference type="GO" id="GO:0009982">
    <property type="term" value="F:pseudouridine synthase activity"/>
    <property type="evidence" value="ECO:0007669"/>
    <property type="project" value="InterPro"/>
</dbReference>
<evidence type="ECO:0000313" key="4">
    <source>
        <dbReference type="EMBL" id="KAG7354784.1"/>
    </source>
</evidence>
<proteinExistence type="inferred from homology"/>
<evidence type="ECO:0000256" key="2">
    <source>
        <dbReference type="SAM" id="SignalP"/>
    </source>
</evidence>
<dbReference type="PROSITE" id="PS01129">
    <property type="entry name" value="PSI_RLU"/>
    <property type="match status" value="1"/>
</dbReference>
<dbReference type="Pfam" id="PF00849">
    <property type="entry name" value="PseudoU_synth_2"/>
    <property type="match status" value="1"/>
</dbReference>
<feature type="domain" description="Pseudouridine synthase RsuA/RluA-like" evidence="3">
    <location>
        <begin position="212"/>
        <end position="408"/>
    </location>
</feature>
<evidence type="ECO:0000259" key="3">
    <source>
        <dbReference type="Pfam" id="PF00849"/>
    </source>
</evidence>
<dbReference type="PANTHER" id="PTHR21600:SF87">
    <property type="entry name" value="RNA PSEUDOURIDYLATE SYNTHASE DOMAIN-CONTAINING PROTEIN 1"/>
    <property type="match status" value="1"/>
</dbReference>
<accession>A0A9K3L371</accession>
<gene>
    <name evidence="4" type="ORF">IV203_004140</name>
</gene>
<dbReference type="OrthoDB" id="424794at2759"/>
<dbReference type="InterPro" id="IPR050188">
    <property type="entry name" value="RluA_PseudoU_synthase"/>
</dbReference>
<sequence length="520" mass="58727">MPSRSFSLVVLAVGWCVGIAVQQRCWSFMIVPSSRRQSTSTKLQGMKSTNGSHLDWFVVEEYPSIPTDGLSRLLAEKNEDENIQNYCQRLQVTQTNMTVPIALMILDSNQFSSLSKARKACRQGKILWKSAPTKSSDLSGAAVALVGDRIFPFQDMGQILVRRETRQVLTRQPLSENFSTLPAATSPLAYDIPSLVRPPFELSVVYEDEFMAIVDKPAGVLVYPEAGKGRNNVLFALPYFLKRPPPNSFLITTIHDTVLERPVPVHRLDFATSGLLVIAKTKIAARYLAEQFEFRKARKTYTAMVYGTPLPEDGWETPVSVRPAIAVETLKSIPQQNQDDTMGTDEMDGWNLADCFLDGKRTTTWWRILQSYHFVMHDDSTGGISMPISMIEMKPSTGRYHQLRRQMSYLFNTPIVGDPIYSRAYVESTFSNTTTLNRYHRGLMLCSNDIEIAHPFYNTFAEMRGEKMKIVDESRKLGSYLRKDSTGNVLLKASVDLPPKFVKFCKAMEKMTLHVTSYGD</sequence>
<name>A0A9K3L371_9STRA</name>
<feature type="chain" id="PRO_5039931363" evidence="2">
    <location>
        <begin position="23"/>
        <end position="520"/>
    </location>
</feature>
<evidence type="ECO:0000313" key="5">
    <source>
        <dbReference type="Proteomes" id="UP000693970"/>
    </source>
</evidence>
<reference evidence="4" key="2">
    <citation type="submission" date="2021-04" db="EMBL/GenBank/DDBJ databases">
        <authorList>
            <person name="Podell S."/>
        </authorList>
    </citation>
    <scope>NUCLEOTIDE SEQUENCE</scope>
    <source>
        <strain evidence="4">Hildebrandi</strain>
    </source>
</reference>
<organism evidence="4 5">
    <name type="scientific">Nitzschia inconspicua</name>
    <dbReference type="NCBI Taxonomy" id="303405"/>
    <lineage>
        <taxon>Eukaryota</taxon>
        <taxon>Sar</taxon>
        <taxon>Stramenopiles</taxon>
        <taxon>Ochrophyta</taxon>
        <taxon>Bacillariophyta</taxon>
        <taxon>Bacillariophyceae</taxon>
        <taxon>Bacillariophycidae</taxon>
        <taxon>Bacillariales</taxon>
        <taxon>Bacillariaceae</taxon>
        <taxon>Nitzschia</taxon>
    </lineage>
</organism>
<protein>
    <submittedName>
        <fullName evidence="4">Pseudouridine synthase</fullName>
    </submittedName>
</protein>
<comment type="caution">
    <text evidence="4">The sequence shown here is derived from an EMBL/GenBank/DDBJ whole genome shotgun (WGS) entry which is preliminary data.</text>
</comment>
<feature type="signal peptide" evidence="2">
    <location>
        <begin position="1"/>
        <end position="22"/>
    </location>
</feature>
<reference evidence="4" key="1">
    <citation type="journal article" date="2021" name="Sci. Rep.">
        <title>Diploid genomic architecture of Nitzschia inconspicua, an elite biomass production diatom.</title>
        <authorList>
            <person name="Oliver A."/>
            <person name="Podell S."/>
            <person name="Pinowska A."/>
            <person name="Traller J.C."/>
            <person name="Smith S.R."/>
            <person name="McClure R."/>
            <person name="Beliaev A."/>
            <person name="Bohutskyi P."/>
            <person name="Hill E.A."/>
            <person name="Rabines A."/>
            <person name="Zheng H."/>
            <person name="Allen L.Z."/>
            <person name="Kuo A."/>
            <person name="Grigoriev I.V."/>
            <person name="Allen A.E."/>
            <person name="Hazlebeck D."/>
            <person name="Allen E.E."/>
        </authorList>
    </citation>
    <scope>NUCLEOTIDE SEQUENCE</scope>
    <source>
        <strain evidence="4">Hildebrandi</strain>
    </source>
</reference>
<keyword evidence="5" id="KW-1185">Reference proteome</keyword>
<dbReference type="CDD" id="cd02869">
    <property type="entry name" value="PseudoU_synth_RluA_like"/>
    <property type="match status" value="1"/>
</dbReference>
<dbReference type="EMBL" id="JAGRRH010000016">
    <property type="protein sequence ID" value="KAG7354784.1"/>
    <property type="molecule type" value="Genomic_DNA"/>
</dbReference>
<dbReference type="PANTHER" id="PTHR21600">
    <property type="entry name" value="MITOCHONDRIAL RNA PSEUDOURIDINE SYNTHASE"/>
    <property type="match status" value="1"/>
</dbReference>
<dbReference type="GO" id="GO:0003723">
    <property type="term" value="F:RNA binding"/>
    <property type="evidence" value="ECO:0007669"/>
    <property type="project" value="InterPro"/>
</dbReference>
<keyword evidence="2" id="KW-0732">Signal</keyword>
<dbReference type="InterPro" id="IPR006145">
    <property type="entry name" value="PsdUridine_synth_RsuA/RluA"/>
</dbReference>
<dbReference type="InterPro" id="IPR006224">
    <property type="entry name" value="PsdUridine_synth_RluA-like_CS"/>
</dbReference>